<protein>
    <recommendedName>
        <fullName evidence="6 7">Peptidyl-tRNA hydrolase</fullName>
        <shortName evidence="7">Pth</shortName>
        <ecNumber evidence="1 7">3.1.1.29</ecNumber>
    </recommendedName>
</protein>
<evidence type="ECO:0000256" key="7">
    <source>
        <dbReference type="HAMAP-Rule" id="MF_00083"/>
    </source>
</evidence>
<dbReference type="Gene3D" id="3.40.50.1470">
    <property type="entry name" value="Peptidyl-tRNA hydrolase"/>
    <property type="match status" value="1"/>
</dbReference>
<dbReference type="InterPro" id="IPR018171">
    <property type="entry name" value="Pept_tRNA_hydro_CS"/>
</dbReference>
<comment type="caution">
    <text evidence="10">The sequence shown here is derived from an EMBL/GenBank/DDBJ whole genome shotgun (WGS) entry which is preliminary data.</text>
</comment>
<comment type="subunit">
    <text evidence="7">Monomer.</text>
</comment>
<evidence type="ECO:0000256" key="5">
    <source>
        <dbReference type="ARBA" id="ARBA00038063"/>
    </source>
</evidence>
<dbReference type="Pfam" id="PF01195">
    <property type="entry name" value="Pept_tRNA_hydro"/>
    <property type="match status" value="1"/>
</dbReference>
<dbReference type="HAMAP" id="MF_00083">
    <property type="entry name" value="Pept_tRNA_hydro_bact"/>
    <property type="match status" value="1"/>
</dbReference>
<reference evidence="11" key="1">
    <citation type="journal article" date="2019" name="Int. J. Syst. Evol. Microbiol.">
        <title>The Global Catalogue of Microorganisms (GCM) 10K type strain sequencing project: providing services to taxonomists for standard genome sequencing and annotation.</title>
        <authorList>
            <consortium name="The Broad Institute Genomics Platform"/>
            <consortium name="The Broad Institute Genome Sequencing Center for Infectious Disease"/>
            <person name="Wu L."/>
            <person name="Ma J."/>
        </authorList>
    </citation>
    <scope>NUCLEOTIDE SEQUENCE [LARGE SCALE GENOMIC DNA]</scope>
    <source>
        <strain evidence="11">KCTC 52344</strain>
    </source>
</reference>
<organism evidence="10 11">
    <name type="scientific">Emticicia soli</name>
    <dbReference type="NCBI Taxonomy" id="2027878"/>
    <lineage>
        <taxon>Bacteria</taxon>
        <taxon>Pseudomonadati</taxon>
        <taxon>Bacteroidota</taxon>
        <taxon>Cytophagia</taxon>
        <taxon>Cytophagales</taxon>
        <taxon>Leadbetterellaceae</taxon>
        <taxon>Emticicia</taxon>
    </lineage>
</organism>
<dbReference type="Proteomes" id="UP001597510">
    <property type="component" value="Unassembled WGS sequence"/>
</dbReference>
<dbReference type="PROSITE" id="PS01195">
    <property type="entry name" value="PEPT_TRNA_HYDROL_1"/>
    <property type="match status" value="1"/>
</dbReference>
<dbReference type="RefSeq" id="WP_340233962.1">
    <property type="nucleotide sequence ID" value="NZ_JBBEWC010000001.1"/>
</dbReference>
<dbReference type="InterPro" id="IPR036416">
    <property type="entry name" value="Pept_tRNA_hydro_sf"/>
</dbReference>
<dbReference type="EC" id="3.1.1.29" evidence="1 7"/>
<feature type="site" description="Discriminates between blocked and unblocked aminoacyl-tRNA" evidence="7">
    <location>
        <position position="10"/>
    </location>
</feature>
<dbReference type="InterPro" id="IPR001328">
    <property type="entry name" value="Pept_tRNA_hydro"/>
</dbReference>
<gene>
    <name evidence="7 10" type="primary">pth</name>
    <name evidence="10" type="ORF">ACFSR2_22790</name>
</gene>
<keyword evidence="2 7" id="KW-0820">tRNA-binding</keyword>
<dbReference type="PANTHER" id="PTHR17224">
    <property type="entry name" value="PEPTIDYL-TRNA HYDROLASE"/>
    <property type="match status" value="1"/>
</dbReference>
<evidence type="ECO:0000256" key="8">
    <source>
        <dbReference type="RuleBase" id="RU000673"/>
    </source>
</evidence>
<feature type="binding site" evidence="7">
    <location>
        <position position="112"/>
    </location>
    <ligand>
        <name>tRNA</name>
        <dbReference type="ChEBI" id="CHEBI:17843"/>
    </ligand>
</feature>
<evidence type="ECO:0000313" key="11">
    <source>
        <dbReference type="Proteomes" id="UP001597510"/>
    </source>
</evidence>
<evidence type="ECO:0000256" key="3">
    <source>
        <dbReference type="ARBA" id="ARBA00022801"/>
    </source>
</evidence>
<accession>A0ABW5JGL2</accession>
<comment type="function">
    <text evidence="7">Catalyzes the release of premature peptidyl moieties from peptidyl-tRNA molecules trapped in stalled 50S ribosomal subunits, and thus maintains levels of free tRNAs and 50S ribosomes.</text>
</comment>
<comment type="function">
    <text evidence="7">Hydrolyzes ribosome-free peptidyl-tRNAs (with 1 or more amino acids incorporated), which drop off the ribosome during protein synthesis, or as a result of ribosome stalling.</text>
</comment>
<evidence type="ECO:0000313" key="10">
    <source>
        <dbReference type="EMBL" id="MFD2523745.1"/>
    </source>
</evidence>
<dbReference type="EMBL" id="JBHULC010000038">
    <property type="protein sequence ID" value="MFD2523745.1"/>
    <property type="molecule type" value="Genomic_DNA"/>
</dbReference>
<dbReference type="PANTHER" id="PTHR17224:SF1">
    <property type="entry name" value="PEPTIDYL-TRNA HYDROLASE"/>
    <property type="match status" value="1"/>
</dbReference>
<evidence type="ECO:0000256" key="9">
    <source>
        <dbReference type="RuleBase" id="RU004320"/>
    </source>
</evidence>
<evidence type="ECO:0000256" key="6">
    <source>
        <dbReference type="ARBA" id="ARBA00050038"/>
    </source>
</evidence>
<keyword evidence="3 7" id="KW-0378">Hydrolase</keyword>
<evidence type="ECO:0000256" key="1">
    <source>
        <dbReference type="ARBA" id="ARBA00013260"/>
    </source>
</evidence>
<keyword evidence="11" id="KW-1185">Reference proteome</keyword>
<sequence length="186" mass="21170">MKYLIAGLGNIGPEYAFTRHNVGFMVLDRLAAQNDFSFKMERLAYTAEFKYKGKQIHCIKPTTYMNLSGNAVNYWLQALKIPVENLLVICDDLALPFGKLRLKTKGSHGGQNGLRNIEEKLGTQNYNRLRFGIGSNFHAGRQVNYVLEAFNEDEMSQLVARLDRADDIITSFCTIGVERTMNFFNE</sequence>
<dbReference type="CDD" id="cd00462">
    <property type="entry name" value="PTH"/>
    <property type="match status" value="1"/>
</dbReference>
<evidence type="ECO:0000256" key="2">
    <source>
        <dbReference type="ARBA" id="ARBA00022555"/>
    </source>
</evidence>
<comment type="subcellular location">
    <subcellularLocation>
        <location evidence="7">Cytoplasm</location>
    </subcellularLocation>
</comment>
<name>A0ABW5JGL2_9BACT</name>
<feature type="binding site" evidence="7">
    <location>
        <position position="64"/>
    </location>
    <ligand>
        <name>tRNA</name>
        <dbReference type="ChEBI" id="CHEBI:17843"/>
    </ligand>
</feature>
<dbReference type="SUPFAM" id="SSF53178">
    <property type="entry name" value="Peptidyl-tRNA hydrolase-like"/>
    <property type="match status" value="1"/>
</dbReference>
<proteinExistence type="inferred from homology"/>
<feature type="site" description="Stabilizes the basic form of H active site to accept a proton" evidence="7">
    <location>
        <position position="91"/>
    </location>
</feature>
<comment type="catalytic activity">
    <reaction evidence="7 8">
        <text>an N-acyl-L-alpha-aminoacyl-tRNA + H2O = an N-acyl-L-amino acid + a tRNA + H(+)</text>
        <dbReference type="Rhea" id="RHEA:54448"/>
        <dbReference type="Rhea" id="RHEA-COMP:10123"/>
        <dbReference type="Rhea" id="RHEA-COMP:13883"/>
        <dbReference type="ChEBI" id="CHEBI:15377"/>
        <dbReference type="ChEBI" id="CHEBI:15378"/>
        <dbReference type="ChEBI" id="CHEBI:59874"/>
        <dbReference type="ChEBI" id="CHEBI:78442"/>
        <dbReference type="ChEBI" id="CHEBI:138191"/>
        <dbReference type="EC" id="3.1.1.29"/>
    </reaction>
</comment>
<keyword evidence="7" id="KW-0963">Cytoplasm</keyword>
<comment type="similarity">
    <text evidence="5 7 9">Belongs to the PTH family.</text>
</comment>
<evidence type="ECO:0000256" key="4">
    <source>
        <dbReference type="ARBA" id="ARBA00022884"/>
    </source>
</evidence>
<feature type="binding site" evidence="7">
    <location>
        <position position="66"/>
    </location>
    <ligand>
        <name>tRNA</name>
        <dbReference type="ChEBI" id="CHEBI:17843"/>
    </ligand>
</feature>
<dbReference type="NCBIfam" id="TIGR00447">
    <property type="entry name" value="pth"/>
    <property type="match status" value="1"/>
</dbReference>
<keyword evidence="4 7" id="KW-0694">RNA-binding</keyword>
<dbReference type="GO" id="GO:0004045">
    <property type="term" value="F:peptidyl-tRNA hydrolase activity"/>
    <property type="evidence" value="ECO:0007669"/>
    <property type="project" value="UniProtKB-EC"/>
</dbReference>
<feature type="active site" description="Proton acceptor" evidence="7">
    <location>
        <position position="20"/>
    </location>
</feature>
<feature type="binding site" evidence="7">
    <location>
        <position position="15"/>
    </location>
    <ligand>
        <name>tRNA</name>
        <dbReference type="ChEBI" id="CHEBI:17843"/>
    </ligand>
</feature>